<dbReference type="AlphaFoldDB" id="C6HRA3"/>
<dbReference type="Gene3D" id="1.20.1740.10">
    <property type="entry name" value="Amino acid/polyamine transporter I"/>
    <property type="match status" value="1"/>
</dbReference>
<dbReference type="EMBL" id="GG692436">
    <property type="protein sequence ID" value="EER37037.1"/>
    <property type="molecule type" value="Genomic_DNA"/>
</dbReference>
<keyword evidence="4 5" id="KW-0472">Membrane</keyword>
<comment type="subcellular location">
    <subcellularLocation>
        <location evidence="1">Membrane</location>
        <topology evidence="1">Multi-pass membrane protein</topology>
    </subcellularLocation>
</comment>
<evidence type="ECO:0000256" key="1">
    <source>
        <dbReference type="ARBA" id="ARBA00004141"/>
    </source>
</evidence>
<evidence type="ECO:0000256" key="3">
    <source>
        <dbReference type="ARBA" id="ARBA00022989"/>
    </source>
</evidence>
<evidence type="ECO:0000313" key="6">
    <source>
        <dbReference type="EMBL" id="EER37037.1"/>
    </source>
</evidence>
<organism evidence="6 7">
    <name type="scientific">Ajellomyces capsulatus (strain H143)</name>
    <name type="common">Darling's disease fungus</name>
    <name type="synonym">Histoplasma capsulatum</name>
    <dbReference type="NCBI Taxonomy" id="544712"/>
    <lineage>
        <taxon>Eukaryota</taxon>
        <taxon>Fungi</taxon>
        <taxon>Dikarya</taxon>
        <taxon>Ascomycota</taxon>
        <taxon>Pezizomycotina</taxon>
        <taxon>Eurotiomycetes</taxon>
        <taxon>Eurotiomycetidae</taxon>
        <taxon>Onygenales</taxon>
        <taxon>Ajellomycetaceae</taxon>
        <taxon>Histoplasma</taxon>
    </lineage>
</organism>
<dbReference type="GO" id="GO:0016020">
    <property type="term" value="C:membrane"/>
    <property type="evidence" value="ECO:0007669"/>
    <property type="project" value="UniProtKB-SubCell"/>
</dbReference>
<dbReference type="InterPro" id="IPR002293">
    <property type="entry name" value="AA/rel_permease1"/>
</dbReference>
<name>C6HRA3_AJECH</name>
<keyword evidence="3 5" id="KW-1133">Transmembrane helix</keyword>
<feature type="transmembrane region" description="Helical" evidence="5">
    <location>
        <begin position="294"/>
        <end position="314"/>
    </location>
</feature>
<dbReference type="PANTHER" id="PTHR11785:SF382">
    <property type="entry name" value="LOW-AFFINITY METHIONINE PERMEASE"/>
    <property type="match status" value="1"/>
</dbReference>
<proteinExistence type="predicted"/>
<keyword evidence="2 5" id="KW-0812">Transmembrane</keyword>
<evidence type="ECO:0000256" key="4">
    <source>
        <dbReference type="ARBA" id="ARBA00023136"/>
    </source>
</evidence>
<dbReference type="GO" id="GO:0015179">
    <property type="term" value="F:L-amino acid transmembrane transporter activity"/>
    <property type="evidence" value="ECO:0007669"/>
    <property type="project" value="TreeGrafter"/>
</dbReference>
<reference evidence="7" key="1">
    <citation type="submission" date="2009-05" db="EMBL/GenBank/DDBJ databases">
        <title>The genome sequence of Ajellomyces capsulatus strain H143.</title>
        <authorList>
            <person name="Champion M."/>
            <person name="Cuomo C.A."/>
            <person name="Ma L.-J."/>
            <person name="Henn M.R."/>
            <person name="Sil A."/>
            <person name="Goldman B."/>
            <person name="Young S.K."/>
            <person name="Kodira C.D."/>
            <person name="Zeng Q."/>
            <person name="Koehrsen M."/>
            <person name="Alvarado L."/>
            <person name="Berlin A.M."/>
            <person name="Borenstein D."/>
            <person name="Chen Z."/>
            <person name="Engels R."/>
            <person name="Freedman E."/>
            <person name="Gellesch M."/>
            <person name="Goldberg J."/>
            <person name="Griggs A."/>
            <person name="Gujja S."/>
            <person name="Heiman D.I."/>
            <person name="Hepburn T.A."/>
            <person name="Howarth C."/>
            <person name="Jen D."/>
            <person name="Larson L."/>
            <person name="Lewis B."/>
            <person name="Mehta T."/>
            <person name="Park D."/>
            <person name="Pearson M."/>
            <person name="Roberts A."/>
            <person name="Saif S."/>
            <person name="Shea T.D."/>
            <person name="Shenoy N."/>
            <person name="Sisk P."/>
            <person name="Stolte C."/>
            <person name="Sykes S."/>
            <person name="Walk T."/>
            <person name="White J."/>
            <person name="Yandava C."/>
            <person name="Klein B."/>
            <person name="McEwen J.G."/>
            <person name="Puccia R."/>
            <person name="Goldman G.H."/>
            <person name="Felipe M.S."/>
            <person name="Nino-Vega G."/>
            <person name="San-Blas G."/>
            <person name="Taylor J.W."/>
            <person name="Mendoza L."/>
            <person name="Galagan J.E."/>
            <person name="Nusbaum C."/>
            <person name="Birren B.W."/>
        </authorList>
    </citation>
    <scope>NUCLEOTIDE SEQUENCE [LARGE SCALE GENOMIC DNA]</scope>
    <source>
        <strain evidence="7">H143</strain>
    </source>
</reference>
<gene>
    <name evidence="6" type="ORF">HCDG_08488</name>
</gene>
<evidence type="ECO:0000256" key="5">
    <source>
        <dbReference type="SAM" id="Phobius"/>
    </source>
</evidence>
<dbReference type="OrthoDB" id="5982228at2759"/>
<feature type="transmembrane region" description="Helical" evidence="5">
    <location>
        <begin position="443"/>
        <end position="463"/>
    </location>
</feature>
<feature type="transmembrane region" description="Helical" evidence="5">
    <location>
        <begin position="181"/>
        <end position="200"/>
    </location>
</feature>
<feature type="transmembrane region" description="Helical" evidence="5">
    <location>
        <begin position="261"/>
        <end position="282"/>
    </location>
</feature>
<dbReference type="Proteomes" id="UP000002624">
    <property type="component" value="Unassembled WGS sequence"/>
</dbReference>
<dbReference type="OMA" id="VHVYIEY"/>
<accession>C6HRA3</accession>
<feature type="transmembrane region" description="Helical" evidence="5">
    <location>
        <begin position="475"/>
        <end position="493"/>
    </location>
</feature>
<evidence type="ECO:0008006" key="8">
    <source>
        <dbReference type="Google" id="ProtNLM"/>
    </source>
</evidence>
<feature type="transmembrane region" description="Helical" evidence="5">
    <location>
        <begin position="77"/>
        <end position="99"/>
    </location>
</feature>
<feature type="transmembrane region" description="Helical" evidence="5">
    <location>
        <begin position="514"/>
        <end position="532"/>
    </location>
</feature>
<dbReference type="Pfam" id="PF13520">
    <property type="entry name" value="AA_permease_2"/>
    <property type="match status" value="1"/>
</dbReference>
<sequence>MAISMALNGDSPRTSDSDRDRFQRFQFDNNLNVIIANAPQEPFRLGRLDVGCLVINRMIGTGIFSSVGLVVQGTRSIGVSLLFWFFGLLYCLAGVHLYIEYGLSIPRHRFQGVTQGIPRSGGDLNYLQYVYRKPNYRKGTVLLSVTAFATVFILFGNVAGNCVNFAVMVLQALNTEVTNDAVRAISIAVALFACFTHTFTRRGGILLSNILAVIKLAMLFMIVITAIVAATGAFPQTESAAAKNFNSKNSFRKASTQANDYANAFLLIIFTFSGFEQPNYVLGEISRPRQKFPISMITSVSLVGILYMAVNIAYVNTQDISMSIVPIADQLNEQMNLAERFFELTFGKLNVADNTGQRIFNTFLAVSSFGNIVVMTYTAARVKQEIAKEGILPFPKFFAMNRDVSLARLLRWAHCRPILPRLFGRMLKSRWFVPEGHSEETPVGALILHFGSCLVLILVTYRVEPTNTYRLLAKVYTYSVHAFFGVLLAGGILHLRLNRKEGWRKKAIGINPQLSVMSAIVYLLGSLFPVIVSWVEPSGELERFADTKIHWYLVPLLSWSAIAFGALWWLGFLVFAKRVEKRNGTIFMIQRDPAFARDPPINGSPIQVNETVYLGWVTKENLTTMQASGGRQGESSRHDFVNGDVACANGIRDFDHQLTR</sequence>
<protein>
    <recommendedName>
        <fullName evidence="8">High affinity methionine permease</fullName>
    </recommendedName>
</protein>
<feature type="transmembrane region" description="Helical" evidence="5">
    <location>
        <begin position="359"/>
        <end position="380"/>
    </location>
</feature>
<feature type="transmembrane region" description="Helical" evidence="5">
    <location>
        <begin position="50"/>
        <end position="71"/>
    </location>
</feature>
<dbReference type="VEuPathDB" id="FungiDB:HCDG_08488"/>
<dbReference type="STRING" id="544712.C6HRA3"/>
<feature type="transmembrane region" description="Helical" evidence="5">
    <location>
        <begin position="212"/>
        <end position="234"/>
    </location>
</feature>
<feature type="transmembrane region" description="Helical" evidence="5">
    <location>
        <begin position="552"/>
        <end position="576"/>
    </location>
</feature>
<dbReference type="PANTHER" id="PTHR11785">
    <property type="entry name" value="AMINO ACID TRANSPORTER"/>
    <property type="match status" value="1"/>
</dbReference>
<dbReference type="InterPro" id="IPR050598">
    <property type="entry name" value="AminoAcid_Transporter"/>
</dbReference>
<dbReference type="HOGENOM" id="CLU_013661_1_1_1"/>
<feature type="transmembrane region" description="Helical" evidence="5">
    <location>
        <begin position="141"/>
        <end position="169"/>
    </location>
</feature>
<evidence type="ECO:0000256" key="2">
    <source>
        <dbReference type="ARBA" id="ARBA00022692"/>
    </source>
</evidence>
<dbReference type="eggNOG" id="KOG1287">
    <property type="taxonomic scope" value="Eukaryota"/>
</dbReference>
<evidence type="ECO:0000313" key="7">
    <source>
        <dbReference type="Proteomes" id="UP000002624"/>
    </source>
</evidence>